<dbReference type="AlphaFoldDB" id="A0A1B6L2U7"/>
<organism evidence="1">
    <name type="scientific">Graphocephala atropunctata</name>
    <dbReference type="NCBI Taxonomy" id="36148"/>
    <lineage>
        <taxon>Eukaryota</taxon>
        <taxon>Metazoa</taxon>
        <taxon>Ecdysozoa</taxon>
        <taxon>Arthropoda</taxon>
        <taxon>Hexapoda</taxon>
        <taxon>Insecta</taxon>
        <taxon>Pterygota</taxon>
        <taxon>Neoptera</taxon>
        <taxon>Paraneoptera</taxon>
        <taxon>Hemiptera</taxon>
        <taxon>Auchenorrhyncha</taxon>
        <taxon>Membracoidea</taxon>
        <taxon>Cicadellidae</taxon>
        <taxon>Cicadellinae</taxon>
        <taxon>Cicadellini</taxon>
        <taxon>Graphocephala</taxon>
    </lineage>
</organism>
<name>A0A1B6L2U7_9HEMI</name>
<evidence type="ECO:0000313" key="1">
    <source>
        <dbReference type="EMBL" id="JAT18029.1"/>
    </source>
</evidence>
<protein>
    <recommendedName>
        <fullName evidence="3">Mos1 transposase HTH domain-containing protein</fullName>
    </recommendedName>
</protein>
<proteinExistence type="predicted"/>
<sequence>MLSLIGVFRKSKLIYVLYIFFFSELKSGSVEGTKNSKLKDVEVGVKQRVVKHFLTKEKVIPDDIERRLRNVFRNQTKDLKDIAGSEERLSWTLDPRLQERIVIQFLTAEGAGPKEVFERLERVFGKSLPLSTIQRWSRQFKTGRTSVGDLPRNTNIVEKKS</sequence>
<gene>
    <name evidence="1" type="ORF">g.5859</name>
    <name evidence="2" type="ORF">g.5860</name>
</gene>
<accession>A0A1B6L2U7</accession>
<dbReference type="EMBL" id="GEBQ01015761">
    <property type="protein sequence ID" value="JAT24216.1"/>
    <property type="molecule type" value="Transcribed_RNA"/>
</dbReference>
<dbReference type="EMBL" id="GEBQ01021948">
    <property type="protein sequence ID" value="JAT18029.1"/>
    <property type="molecule type" value="Transcribed_RNA"/>
</dbReference>
<evidence type="ECO:0008006" key="3">
    <source>
        <dbReference type="Google" id="ProtNLM"/>
    </source>
</evidence>
<reference evidence="1" key="1">
    <citation type="submission" date="2015-11" db="EMBL/GenBank/DDBJ databases">
        <title>De novo transcriptome assembly of four potential Pierce s Disease insect vectors from Arizona vineyards.</title>
        <authorList>
            <person name="Tassone E.E."/>
        </authorList>
    </citation>
    <scope>NUCLEOTIDE SEQUENCE</scope>
</reference>
<evidence type="ECO:0000313" key="2">
    <source>
        <dbReference type="EMBL" id="JAT24216.1"/>
    </source>
</evidence>